<proteinExistence type="inferred from homology"/>
<dbReference type="GO" id="GO:0015385">
    <property type="term" value="F:sodium:proton antiporter activity"/>
    <property type="evidence" value="ECO:0007669"/>
    <property type="project" value="TreeGrafter"/>
</dbReference>
<dbReference type="EMBL" id="FQVN01000017">
    <property type="protein sequence ID" value="SHG97584.1"/>
    <property type="molecule type" value="Genomic_DNA"/>
</dbReference>
<dbReference type="PANTHER" id="PTHR34703:SF1">
    <property type="entry name" value="ANTIPORTER SUBUNIT MNHG2-RELATED"/>
    <property type="match status" value="1"/>
</dbReference>
<evidence type="ECO:0000313" key="3">
    <source>
        <dbReference type="EMBL" id="SHG97584.1"/>
    </source>
</evidence>
<dbReference type="NCBIfam" id="TIGR01300">
    <property type="entry name" value="CPA3_mnhG_phaG"/>
    <property type="match status" value="1"/>
</dbReference>
<comment type="similarity">
    <text evidence="1">Belongs to the CPA3 antiporters (TC 2.A.63) subunit G family.</text>
</comment>
<sequence>MTSVSDVVTSVFLLAGASSCLWGAVGLVRFPDTPARLHAAAKPQSFGLLMILVGTALRVTPGQAAPLVLVALVQFVTAPVIAQVVGRAAHHGDAISKDNLVLDELRQPGERRPSDRQPVDRGPDAGRGDGPRSP</sequence>
<dbReference type="Proteomes" id="UP000184501">
    <property type="component" value="Unassembled WGS sequence"/>
</dbReference>
<protein>
    <submittedName>
        <fullName evidence="3">Multisubunit sodium/proton antiporter, MrpG subunit</fullName>
    </submittedName>
</protein>
<organism evidence="3 4">
    <name type="scientific">Streptoalloteichus hindustanus</name>
    <dbReference type="NCBI Taxonomy" id="2017"/>
    <lineage>
        <taxon>Bacteria</taxon>
        <taxon>Bacillati</taxon>
        <taxon>Actinomycetota</taxon>
        <taxon>Actinomycetes</taxon>
        <taxon>Pseudonocardiales</taxon>
        <taxon>Pseudonocardiaceae</taxon>
        <taxon>Streptoalloteichus</taxon>
    </lineage>
</organism>
<dbReference type="STRING" id="2017.SAMN05444320_11794"/>
<dbReference type="AlphaFoldDB" id="A0A1M5P6Z9"/>
<reference evidence="3 4" key="1">
    <citation type="submission" date="2016-11" db="EMBL/GenBank/DDBJ databases">
        <authorList>
            <person name="Jaros S."/>
            <person name="Januszkiewicz K."/>
            <person name="Wedrychowicz H."/>
        </authorList>
    </citation>
    <scope>NUCLEOTIDE SEQUENCE [LARGE SCALE GENOMIC DNA]</scope>
    <source>
        <strain evidence="3 4">DSM 44523</strain>
    </source>
</reference>
<evidence type="ECO:0000256" key="2">
    <source>
        <dbReference type="SAM" id="MobiDB-lite"/>
    </source>
</evidence>
<keyword evidence="4" id="KW-1185">Reference proteome</keyword>
<dbReference type="Pfam" id="PF03334">
    <property type="entry name" value="PhaG_MnhG_YufB"/>
    <property type="match status" value="1"/>
</dbReference>
<dbReference type="InterPro" id="IPR005133">
    <property type="entry name" value="PhaG_MnhG_YufB"/>
</dbReference>
<name>A0A1M5P6Z9_STRHI</name>
<dbReference type="RefSeq" id="WP_200797730.1">
    <property type="nucleotide sequence ID" value="NZ_FQVN01000017.1"/>
</dbReference>
<feature type="region of interest" description="Disordered" evidence="2">
    <location>
        <begin position="105"/>
        <end position="134"/>
    </location>
</feature>
<evidence type="ECO:0000313" key="4">
    <source>
        <dbReference type="Proteomes" id="UP000184501"/>
    </source>
</evidence>
<evidence type="ECO:0000256" key="1">
    <source>
        <dbReference type="ARBA" id="ARBA00008404"/>
    </source>
</evidence>
<accession>A0A1M5P6Z9</accession>
<dbReference type="PANTHER" id="PTHR34703">
    <property type="entry name" value="ANTIPORTER SUBUNIT MNHG2-RELATED"/>
    <property type="match status" value="1"/>
</dbReference>
<gene>
    <name evidence="3" type="ORF">SAMN05444320_11794</name>
</gene>